<name>A0A2A7MG69_9CLOT</name>
<accession>A0A2A7MG69</accession>
<dbReference type="InterPro" id="IPR029068">
    <property type="entry name" value="Glyas_Bleomycin-R_OHBP_Dase"/>
</dbReference>
<reference evidence="2 3" key="1">
    <citation type="submission" date="2017-10" db="EMBL/GenBank/DDBJ databases">
        <title>Effective Description of Clostridium neonatale sp. nov. linked to necrotizing enterocolitis in neonates and a clarification of species assignable to the genus Clostridium (Prazmowski 1880) emend. Lawson and Rainey 2016.</title>
        <authorList>
            <person name="Bernard K."/>
            <person name="Burdz T."/>
            <person name="Wiebe D."/>
            <person name="Balcewich B."/>
            <person name="Alfa M."/>
            <person name="Bernier A.-M."/>
        </authorList>
    </citation>
    <scope>NUCLEOTIDE SEQUENCE [LARGE SCALE GENOMIC DNA]</scope>
    <source>
        <strain evidence="2 3">LCDC99A005</strain>
    </source>
</reference>
<evidence type="ECO:0000259" key="1">
    <source>
        <dbReference type="PROSITE" id="PS51819"/>
    </source>
</evidence>
<keyword evidence="2" id="KW-0560">Oxidoreductase</keyword>
<dbReference type="Gene3D" id="3.10.180.10">
    <property type="entry name" value="2,3-Dihydroxybiphenyl 1,2-Dioxygenase, domain 1"/>
    <property type="match status" value="1"/>
</dbReference>
<protein>
    <submittedName>
        <fullName evidence="2">Glyoxalase/bleomycin resistance/dioxygenase family protein</fullName>
    </submittedName>
</protein>
<dbReference type="PROSITE" id="PS51819">
    <property type="entry name" value="VOC"/>
    <property type="match status" value="1"/>
</dbReference>
<dbReference type="STRING" id="137838.GCA_001458595_02049"/>
<dbReference type="InterPro" id="IPR037523">
    <property type="entry name" value="VOC_core"/>
</dbReference>
<keyword evidence="2" id="KW-0223">Dioxygenase</keyword>
<dbReference type="PANTHER" id="PTHR33993">
    <property type="entry name" value="GLYOXALASE-RELATED"/>
    <property type="match status" value="1"/>
</dbReference>
<proteinExistence type="predicted"/>
<feature type="domain" description="VOC" evidence="1">
    <location>
        <begin position="6"/>
        <end position="118"/>
    </location>
</feature>
<dbReference type="GO" id="GO:0051213">
    <property type="term" value="F:dioxygenase activity"/>
    <property type="evidence" value="ECO:0007669"/>
    <property type="project" value="UniProtKB-KW"/>
</dbReference>
<dbReference type="InterPro" id="IPR004360">
    <property type="entry name" value="Glyas_Fos-R_dOase_dom"/>
</dbReference>
<dbReference type="SUPFAM" id="SSF54593">
    <property type="entry name" value="Glyoxalase/Bleomycin resistance protein/Dihydroxybiphenyl dioxygenase"/>
    <property type="match status" value="1"/>
</dbReference>
<dbReference type="Pfam" id="PF00903">
    <property type="entry name" value="Glyoxalase"/>
    <property type="match status" value="1"/>
</dbReference>
<evidence type="ECO:0000313" key="3">
    <source>
        <dbReference type="Proteomes" id="UP000220840"/>
    </source>
</evidence>
<evidence type="ECO:0000313" key="2">
    <source>
        <dbReference type="EMBL" id="PEG30695.1"/>
    </source>
</evidence>
<comment type="caution">
    <text evidence="2">The sequence shown here is derived from an EMBL/GenBank/DDBJ whole genome shotgun (WGS) entry which is preliminary data.</text>
</comment>
<sequence>MGIDFRISSLYICVDDMTRAINFYEELFDQKVTVRDEIYSVFDINGFRYGLFNYKKMNEKHTFGNNCLPSIEVSDLNEFTEKLKILKSEIVFPITKIGSNYVLEFVDSEGNNIEATFPINTYNNIEAEKIDI</sequence>
<keyword evidence="3" id="KW-1185">Reference proteome</keyword>
<dbReference type="OrthoDB" id="9804235at2"/>
<dbReference type="InterPro" id="IPR052164">
    <property type="entry name" value="Anthracycline_SecMetBiosynth"/>
</dbReference>
<dbReference type="Proteomes" id="UP000220840">
    <property type="component" value="Unassembled WGS sequence"/>
</dbReference>
<dbReference type="RefSeq" id="WP_058294865.1">
    <property type="nucleotide sequence ID" value="NZ_CAMRXG010000013.1"/>
</dbReference>
<dbReference type="EMBL" id="PDCJ01000001">
    <property type="protein sequence ID" value="PEG30695.1"/>
    <property type="molecule type" value="Genomic_DNA"/>
</dbReference>
<dbReference type="PANTHER" id="PTHR33993:SF2">
    <property type="entry name" value="VOC DOMAIN-CONTAINING PROTEIN"/>
    <property type="match status" value="1"/>
</dbReference>
<gene>
    <name evidence="2" type="ORF">CQ394_02945</name>
</gene>
<dbReference type="AlphaFoldDB" id="A0A2A7MG69"/>
<organism evidence="2 3">
    <name type="scientific">Clostridium neonatale</name>
    <dbReference type="NCBI Taxonomy" id="137838"/>
    <lineage>
        <taxon>Bacteria</taxon>
        <taxon>Bacillati</taxon>
        <taxon>Bacillota</taxon>
        <taxon>Clostridia</taxon>
        <taxon>Eubacteriales</taxon>
        <taxon>Clostridiaceae</taxon>
        <taxon>Clostridium</taxon>
    </lineage>
</organism>